<accession>A5FXM9</accession>
<evidence type="ECO:0000256" key="5">
    <source>
        <dbReference type="ARBA" id="ARBA00022989"/>
    </source>
</evidence>
<dbReference type="STRING" id="349163.Acry_1149"/>
<keyword evidence="5 8" id="KW-1133">Transmembrane helix</keyword>
<dbReference type="KEGG" id="acr:Acry_1149"/>
<reference evidence="9 10" key="1">
    <citation type="submission" date="2007-05" db="EMBL/GenBank/DDBJ databases">
        <title>Complete sequence of chromosome of Acidiphilium cryptum JF-5.</title>
        <authorList>
            <consortium name="US DOE Joint Genome Institute"/>
            <person name="Copeland A."/>
            <person name="Lucas S."/>
            <person name="Lapidus A."/>
            <person name="Barry K."/>
            <person name="Detter J.C."/>
            <person name="Glavina del Rio T."/>
            <person name="Hammon N."/>
            <person name="Israni S."/>
            <person name="Dalin E."/>
            <person name="Tice H."/>
            <person name="Pitluck S."/>
            <person name="Sims D."/>
            <person name="Brettin T."/>
            <person name="Bruce D."/>
            <person name="Han C."/>
            <person name="Schmutz J."/>
            <person name="Larimer F."/>
            <person name="Land M."/>
            <person name="Hauser L."/>
            <person name="Kyrpides N."/>
            <person name="Kim E."/>
            <person name="Magnuson T."/>
            <person name="Richardson P."/>
        </authorList>
    </citation>
    <scope>NUCLEOTIDE SEQUENCE [LARGE SCALE GENOMIC DNA]</scope>
    <source>
        <strain evidence="9 10">JF-5</strain>
    </source>
</reference>
<evidence type="ECO:0000256" key="7">
    <source>
        <dbReference type="PIRNR" id="PIRNR002744"/>
    </source>
</evidence>
<dbReference type="Gene3D" id="1.10.4160.10">
    <property type="entry name" value="Hydantoin permease"/>
    <property type="match status" value="1"/>
</dbReference>
<dbReference type="PANTHER" id="PTHR31806:SF1">
    <property type="entry name" value="PURINE-CYTOSINE PERMEASE FCY2-RELATED"/>
    <property type="match status" value="1"/>
</dbReference>
<dbReference type="AlphaFoldDB" id="A5FXM9"/>
<keyword evidence="10" id="KW-1185">Reference proteome</keyword>
<name>A5FXM9_ACICJ</name>
<protein>
    <submittedName>
        <fullName evidence="9">Permease for cytosine/purines, uracil, thiamine, allantoin</fullName>
    </submittedName>
</protein>
<dbReference type="Proteomes" id="UP000000245">
    <property type="component" value="Chromosome"/>
</dbReference>
<keyword evidence="6 7" id="KW-0472">Membrane</keyword>
<keyword evidence="3 7" id="KW-0813">Transport</keyword>
<evidence type="ECO:0000256" key="2">
    <source>
        <dbReference type="ARBA" id="ARBA00008974"/>
    </source>
</evidence>
<feature type="transmembrane region" description="Helical" evidence="8">
    <location>
        <begin position="212"/>
        <end position="230"/>
    </location>
</feature>
<evidence type="ECO:0000313" key="9">
    <source>
        <dbReference type="EMBL" id="ABQ30361.1"/>
    </source>
</evidence>
<evidence type="ECO:0000313" key="10">
    <source>
        <dbReference type="Proteomes" id="UP000000245"/>
    </source>
</evidence>
<feature type="transmembrane region" description="Helical" evidence="8">
    <location>
        <begin position="142"/>
        <end position="161"/>
    </location>
</feature>
<dbReference type="PIRSF" id="PIRSF002744">
    <property type="entry name" value="Pur-cyt_permease"/>
    <property type="match status" value="1"/>
</dbReference>
<dbReference type="Pfam" id="PF02133">
    <property type="entry name" value="Transp_cyt_pur"/>
    <property type="match status" value="1"/>
</dbReference>
<feature type="transmembrane region" description="Helical" evidence="8">
    <location>
        <begin position="391"/>
        <end position="410"/>
    </location>
</feature>
<dbReference type="EMBL" id="CP000697">
    <property type="protein sequence ID" value="ABQ30361.1"/>
    <property type="molecule type" value="Genomic_DNA"/>
</dbReference>
<evidence type="ECO:0000256" key="8">
    <source>
        <dbReference type="SAM" id="Phobius"/>
    </source>
</evidence>
<sequence>MTNQAQKAGDTKSGFSVESKGIAQVTPEEAYGKPSHLFGLWMAVNVEFATITTGAIATGVFGLSVPDAVVAIVGANILGCLLLGLFSTYGVDYGLPMMILCERWFGRFGNRVLSFLNFLNGFSWFAINTVIGAYFVHRVLGASLVVGIVGLTIIQVLIAIVGHDFIIKAEKVFFWFLGAVFAILTALTLAHIPHLPVADPKKLAEVGGRSGAILLTVSIMLSWLGGWILYSGDYSRYMCYRHNREAIKRGVFWNAFLGCFISSTWLEVVGAVIGGTVALNSPADLFSSWLPGWFRVPLIVAIVIGTISPNVLNIYSASLSALASGIRMKQWQAALLTGGVGLIISLLAYQHFYKNYELLLFFLGYVIFPRFPVMAIGHLRPRVSRFASIDVTTVGFLSWLAGVVCSVPFWNQYPVFVGAFAAVHPEFGDISFFIGAFVAAIVYLLATIPRTAPIPAGAVPSA</sequence>
<proteinExistence type="inferred from homology"/>
<dbReference type="InterPro" id="IPR026030">
    <property type="entry name" value="Pur-cyt_permease_Fcy2/21/22"/>
</dbReference>
<feature type="transmembrane region" description="Helical" evidence="8">
    <location>
        <begin position="333"/>
        <end position="352"/>
    </location>
</feature>
<evidence type="ECO:0000256" key="1">
    <source>
        <dbReference type="ARBA" id="ARBA00004141"/>
    </source>
</evidence>
<dbReference type="GO" id="GO:0005886">
    <property type="term" value="C:plasma membrane"/>
    <property type="evidence" value="ECO:0007669"/>
    <property type="project" value="TreeGrafter"/>
</dbReference>
<feature type="transmembrane region" description="Helical" evidence="8">
    <location>
        <begin position="293"/>
        <end position="312"/>
    </location>
</feature>
<dbReference type="GO" id="GO:0022857">
    <property type="term" value="F:transmembrane transporter activity"/>
    <property type="evidence" value="ECO:0007669"/>
    <property type="project" value="InterPro"/>
</dbReference>
<feature type="transmembrane region" description="Helical" evidence="8">
    <location>
        <begin position="358"/>
        <end position="379"/>
    </location>
</feature>
<feature type="transmembrane region" description="Helical" evidence="8">
    <location>
        <begin position="68"/>
        <end position="91"/>
    </location>
</feature>
<gene>
    <name evidence="9" type="ordered locus">Acry_1149</name>
</gene>
<organism evidence="9 10">
    <name type="scientific">Acidiphilium cryptum (strain JF-5)</name>
    <dbReference type="NCBI Taxonomy" id="349163"/>
    <lineage>
        <taxon>Bacteria</taxon>
        <taxon>Pseudomonadati</taxon>
        <taxon>Pseudomonadota</taxon>
        <taxon>Alphaproteobacteria</taxon>
        <taxon>Acetobacterales</taxon>
        <taxon>Acidocellaceae</taxon>
        <taxon>Acidiphilium</taxon>
    </lineage>
</organism>
<dbReference type="HOGENOM" id="CLU_026016_3_0_5"/>
<evidence type="ECO:0000256" key="4">
    <source>
        <dbReference type="ARBA" id="ARBA00022692"/>
    </source>
</evidence>
<dbReference type="RefSeq" id="WP_007422260.1">
    <property type="nucleotide sequence ID" value="NC_009484.1"/>
</dbReference>
<dbReference type="eggNOG" id="COG1457">
    <property type="taxonomic scope" value="Bacteria"/>
</dbReference>
<feature type="transmembrane region" description="Helical" evidence="8">
    <location>
        <begin position="430"/>
        <end position="448"/>
    </location>
</feature>
<feature type="transmembrane region" description="Helical" evidence="8">
    <location>
        <begin position="251"/>
        <end position="273"/>
    </location>
</feature>
<comment type="subcellular location">
    <subcellularLocation>
        <location evidence="1">Membrane</location>
        <topology evidence="1">Multi-pass membrane protein</topology>
    </subcellularLocation>
</comment>
<feature type="transmembrane region" description="Helical" evidence="8">
    <location>
        <begin position="38"/>
        <end position="62"/>
    </location>
</feature>
<dbReference type="InterPro" id="IPR001248">
    <property type="entry name" value="Pur-cyt_permease"/>
</dbReference>
<comment type="similarity">
    <text evidence="2 7">Belongs to the purine-cytosine permease (2.A.39) family.</text>
</comment>
<evidence type="ECO:0000256" key="3">
    <source>
        <dbReference type="ARBA" id="ARBA00022448"/>
    </source>
</evidence>
<evidence type="ECO:0000256" key="6">
    <source>
        <dbReference type="ARBA" id="ARBA00023136"/>
    </source>
</evidence>
<feature type="transmembrane region" description="Helical" evidence="8">
    <location>
        <begin position="173"/>
        <end position="192"/>
    </location>
</feature>
<dbReference type="PANTHER" id="PTHR31806">
    <property type="entry name" value="PURINE-CYTOSINE PERMEASE FCY2-RELATED"/>
    <property type="match status" value="1"/>
</dbReference>
<keyword evidence="4 8" id="KW-0812">Transmembrane</keyword>
<feature type="transmembrane region" description="Helical" evidence="8">
    <location>
        <begin position="112"/>
        <end position="136"/>
    </location>
</feature>